<comment type="caution">
    <text evidence="1">The sequence shown here is derived from an EMBL/GenBank/DDBJ whole genome shotgun (WGS) entry which is preliminary data.</text>
</comment>
<dbReference type="EMBL" id="JBHILM010000036">
    <property type="protein sequence ID" value="MFB5684165.1"/>
    <property type="molecule type" value="Genomic_DNA"/>
</dbReference>
<sequence>MCAQRQKRRYTDIVDLYSKFEPTLRAGLYQLEFNQQIFDPSGILLDDLTARGEKDFVVSGPQFSLQPADLGNSYPPPGHPGLFENVLPYIQLNNPHLPWIRKLDASKIPDSDNLPWLSLLVLQENEWQGEGIPTTASIAEFLTNSREIAVPNIDIQQIEDTTQSCKYLEMSVGTFRTHFSKVDDLRWIVSARVQPGTAQGRAIITARRFPIISDPQIPQQKYACYLVSLEGLEDFLMPTTTRSESIIRLACLHHWTFTTINQTGESFRDLLKNMLNNTIAHPDDIWLRLPRSLIEQIPDGDRKRLLDGYIPLNYHTRSGEETLTWYRGPFIPVSKTLEKPVGKPHYTSNELLIYDPDKGVLDTTWSVSSEIGKALALQDSNFIKDLLQARKWWVRSLDKASAFEGHSIDQQLNQRILDWSKLVDRALSFNTDTVVPTEERPAWRRNRLLSRPDPIDRLRRAANDGELIRSIQGKPSFYDNGTTWATNAVNFSDIPMMYLIPNEHMLPMEAIRLFHVDPTWIEAMFDGVFSIGIQTDLDEIINQYIRWDYTANIDTPVFGVILRSALVSGWPDVHVEGWRQGRKLNVLSDDRRENILFCLFDEVPDMITITEDQDDLTYGMNTDYTIELRHVTSSEFGNIIANGETCIRGFISPSGQIDISALHVHLQSRISDLTGSNIELNPVSFMLQLINGADRGVINIS</sequence>
<protein>
    <submittedName>
        <fullName evidence="1">Uncharacterized protein</fullName>
    </submittedName>
</protein>
<accession>A0ABV5BEY3</accession>
<keyword evidence="2" id="KW-1185">Reference proteome</keyword>
<evidence type="ECO:0000313" key="2">
    <source>
        <dbReference type="Proteomes" id="UP001580407"/>
    </source>
</evidence>
<proteinExistence type="predicted"/>
<reference evidence="1 2" key="1">
    <citation type="submission" date="2024-09" db="EMBL/GenBank/DDBJ databases">
        <authorList>
            <person name="Ruan L."/>
        </authorList>
    </citation>
    <scope>NUCLEOTIDE SEQUENCE [LARGE SCALE GENOMIC DNA]</scope>
    <source>
        <strain evidence="1 2">D33</strain>
    </source>
</reference>
<evidence type="ECO:0000313" key="1">
    <source>
        <dbReference type="EMBL" id="MFB5684165.1"/>
    </source>
</evidence>
<name>A0ABV5BEY3_9BACL</name>
<organism evidence="1 2">
    <name type="scientific">Paenibacillus terreus</name>
    <dbReference type="NCBI Taxonomy" id="1387834"/>
    <lineage>
        <taxon>Bacteria</taxon>
        <taxon>Bacillati</taxon>
        <taxon>Bacillota</taxon>
        <taxon>Bacilli</taxon>
        <taxon>Bacillales</taxon>
        <taxon>Paenibacillaceae</taxon>
        <taxon>Paenibacillus</taxon>
    </lineage>
</organism>
<dbReference type="RefSeq" id="WP_375527882.1">
    <property type="nucleotide sequence ID" value="NZ_JBHILM010000036.1"/>
</dbReference>
<dbReference type="Proteomes" id="UP001580407">
    <property type="component" value="Unassembled WGS sequence"/>
</dbReference>
<gene>
    <name evidence="1" type="ORF">ACE3NQ_24960</name>
</gene>